<evidence type="ECO:0000256" key="1">
    <source>
        <dbReference type="ARBA" id="ARBA00008239"/>
    </source>
</evidence>
<dbReference type="Pfam" id="PF13589">
    <property type="entry name" value="HATPase_c_3"/>
    <property type="match status" value="1"/>
</dbReference>
<dbReference type="Pfam" id="PF00183">
    <property type="entry name" value="HSP90"/>
    <property type="match status" value="1"/>
</dbReference>
<dbReference type="CDD" id="cd16927">
    <property type="entry name" value="HATPase_Hsp90-like"/>
    <property type="match status" value="1"/>
</dbReference>
<dbReference type="InterPro" id="IPR020568">
    <property type="entry name" value="Ribosomal_Su5_D2-typ_SF"/>
</dbReference>
<dbReference type="InterPro" id="IPR036890">
    <property type="entry name" value="HATPase_C_sf"/>
</dbReference>
<keyword evidence="4" id="KW-0143">Chaperone</keyword>
<comment type="similarity">
    <text evidence="1">Belongs to the heat shock protein 90 family.</text>
</comment>
<evidence type="ECO:0000313" key="7">
    <source>
        <dbReference type="Proteomes" id="UP001165060"/>
    </source>
</evidence>
<keyword evidence="2" id="KW-0547">Nucleotide-binding</keyword>
<dbReference type="EMBL" id="BRYB01000432">
    <property type="protein sequence ID" value="GMI29939.1"/>
    <property type="molecule type" value="Genomic_DNA"/>
</dbReference>
<evidence type="ECO:0000256" key="2">
    <source>
        <dbReference type="ARBA" id="ARBA00022741"/>
    </source>
</evidence>
<keyword evidence="7" id="KW-1185">Reference proteome</keyword>
<evidence type="ECO:0000256" key="3">
    <source>
        <dbReference type="ARBA" id="ARBA00022840"/>
    </source>
</evidence>
<feature type="chain" id="PRO_5046104036" description="Heat shock protein 90" evidence="5">
    <location>
        <begin position="17"/>
        <end position="400"/>
    </location>
</feature>
<proteinExistence type="inferred from homology"/>
<dbReference type="PRINTS" id="PR00775">
    <property type="entry name" value="HEATSHOCK90"/>
</dbReference>
<name>A0ABQ6MNS8_9STRA</name>
<dbReference type="Gene3D" id="3.30.230.80">
    <property type="match status" value="1"/>
</dbReference>
<sequence>MLRLLSMLAALSLSLAFTSLSPLRAPAFLPSSASISRAAPAPAFPAASPLFSTATEPAAASATEPESFKFDAEVSRVMDIIINSLYSDRAVFLRELVSNAADACDKRRFLSLTSGSSAAPAIRLRGDKGARTLVIEDEGVGMSRAELVENLGRIAQSGTAKFAEAMSANKDDLSLIGQFGVGFYSGFLVADRMTVETRSAGSEAAAGEDWHRWASSSGDSYTVEGIPEPEPLDESSPFESGTRITLHLKDDCLSFAESFTLTDLLRKYSEFIDFPIDVWAEKTEYKTVDDEEANKDLKEGEERKTKSVPETTQLFERQNTVKPIWLRSPKDVNDTEYTEFYKTAFKMSYDEPMKHTHFSLEGNVEMKSVLCVRAKARGGGEAGVAERRAERIEGLSGSKG</sequence>
<dbReference type="Proteomes" id="UP001165060">
    <property type="component" value="Unassembled WGS sequence"/>
</dbReference>
<dbReference type="InterPro" id="IPR020575">
    <property type="entry name" value="Hsp90_N"/>
</dbReference>
<feature type="signal peptide" evidence="5">
    <location>
        <begin position="1"/>
        <end position="16"/>
    </location>
</feature>
<keyword evidence="5" id="KW-0732">Signal</keyword>
<dbReference type="SUPFAM" id="SSF55874">
    <property type="entry name" value="ATPase domain of HSP90 chaperone/DNA topoisomerase II/histidine kinase"/>
    <property type="match status" value="1"/>
</dbReference>
<keyword evidence="3" id="KW-0067">ATP-binding</keyword>
<organism evidence="6 7">
    <name type="scientific">Tetraparma gracilis</name>
    <dbReference type="NCBI Taxonomy" id="2962635"/>
    <lineage>
        <taxon>Eukaryota</taxon>
        <taxon>Sar</taxon>
        <taxon>Stramenopiles</taxon>
        <taxon>Ochrophyta</taxon>
        <taxon>Bolidophyceae</taxon>
        <taxon>Parmales</taxon>
        <taxon>Triparmaceae</taxon>
        <taxon>Tetraparma</taxon>
    </lineage>
</organism>
<evidence type="ECO:0000256" key="4">
    <source>
        <dbReference type="ARBA" id="ARBA00023186"/>
    </source>
</evidence>
<accession>A0ABQ6MNS8</accession>
<evidence type="ECO:0000256" key="5">
    <source>
        <dbReference type="SAM" id="SignalP"/>
    </source>
</evidence>
<dbReference type="InterPro" id="IPR001404">
    <property type="entry name" value="Hsp90_fam"/>
</dbReference>
<protein>
    <recommendedName>
        <fullName evidence="8">Heat shock protein 90</fullName>
    </recommendedName>
</protein>
<reference evidence="6 7" key="1">
    <citation type="journal article" date="2023" name="Commun. Biol.">
        <title>Genome analysis of Parmales, the sister group of diatoms, reveals the evolutionary specialization of diatoms from phago-mixotrophs to photoautotrophs.</title>
        <authorList>
            <person name="Ban H."/>
            <person name="Sato S."/>
            <person name="Yoshikawa S."/>
            <person name="Yamada K."/>
            <person name="Nakamura Y."/>
            <person name="Ichinomiya M."/>
            <person name="Sato N."/>
            <person name="Blanc-Mathieu R."/>
            <person name="Endo H."/>
            <person name="Kuwata A."/>
            <person name="Ogata H."/>
        </authorList>
    </citation>
    <scope>NUCLEOTIDE SEQUENCE [LARGE SCALE GENOMIC DNA]</scope>
</reference>
<dbReference type="SUPFAM" id="SSF54211">
    <property type="entry name" value="Ribosomal protein S5 domain 2-like"/>
    <property type="match status" value="1"/>
</dbReference>
<evidence type="ECO:0000313" key="6">
    <source>
        <dbReference type="EMBL" id="GMI29939.1"/>
    </source>
</evidence>
<comment type="caution">
    <text evidence="6">The sequence shown here is derived from an EMBL/GenBank/DDBJ whole genome shotgun (WGS) entry which is preliminary data.</text>
</comment>
<dbReference type="Gene3D" id="3.30.565.10">
    <property type="entry name" value="Histidine kinase-like ATPase, C-terminal domain"/>
    <property type="match status" value="1"/>
</dbReference>
<gene>
    <name evidence="6" type="ORF">TeGR_g6255</name>
</gene>
<dbReference type="PANTHER" id="PTHR11528">
    <property type="entry name" value="HEAT SHOCK PROTEIN 90 FAMILY MEMBER"/>
    <property type="match status" value="1"/>
</dbReference>
<evidence type="ECO:0008006" key="8">
    <source>
        <dbReference type="Google" id="ProtNLM"/>
    </source>
</evidence>